<dbReference type="InterPro" id="IPR002376">
    <property type="entry name" value="Formyl_transf_N"/>
</dbReference>
<name>A0A401RQC1_CHIPU</name>
<dbReference type="Gene3D" id="3.40.50.170">
    <property type="entry name" value="Formyl transferase, N-terminal domain"/>
    <property type="match status" value="1"/>
</dbReference>
<dbReference type="Proteomes" id="UP000287033">
    <property type="component" value="Unassembled WGS sequence"/>
</dbReference>
<organism evidence="2 3">
    <name type="scientific">Chiloscyllium punctatum</name>
    <name type="common">Brownbanded bambooshark</name>
    <name type="synonym">Hemiscyllium punctatum</name>
    <dbReference type="NCBI Taxonomy" id="137246"/>
    <lineage>
        <taxon>Eukaryota</taxon>
        <taxon>Metazoa</taxon>
        <taxon>Chordata</taxon>
        <taxon>Craniata</taxon>
        <taxon>Vertebrata</taxon>
        <taxon>Chondrichthyes</taxon>
        <taxon>Elasmobranchii</taxon>
        <taxon>Galeomorphii</taxon>
        <taxon>Galeoidea</taxon>
        <taxon>Orectolobiformes</taxon>
        <taxon>Hemiscylliidae</taxon>
        <taxon>Chiloscyllium</taxon>
    </lineage>
</organism>
<accession>A0A401RQC1</accession>
<keyword evidence="3" id="KW-1185">Reference proteome</keyword>
<evidence type="ECO:0000259" key="1">
    <source>
        <dbReference type="Pfam" id="PF00551"/>
    </source>
</evidence>
<dbReference type="SUPFAM" id="SSF53328">
    <property type="entry name" value="Formyltransferase"/>
    <property type="match status" value="1"/>
</dbReference>
<comment type="caution">
    <text evidence="2">The sequence shown here is derived from an EMBL/GenBank/DDBJ whole genome shotgun (WGS) entry which is preliminary data.</text>
</comment>
<dbReference type="OrthoDB" id="310895at2759"/>
<dbReference type="EMBL" id="BEZZ01001755">
    <property type="protein sequence ID" value="GCC20385.1"/>
    <property type="molecule type" value="Genomic_DNA"/>
</dbReference>
<evidence type="ECO:0000313" key="3">
    <source>
        <dbReference type="Proteomes" id="UP000287033"/>
    </source>
</evidence>
<feature type="domain" description="Formyl transferase N-terminal" evidence="1">
    <location>
        <begin position="3"/>
        <end position="78"/>
    </location>
</feature>
<protein>
    <recommendedName>
        <fullName evidence="1">Formyl transferase N-terminal domain-containing protein</fullName>
    </recommendedName>
</protein>
<feature type="non-terminal residue" evidence="2">
    <location>
        <position position="1"/>
    </location>
</feature>
<dbReference type="STRING" id="137246.A0A401RQC1"/>
<dbReference type="AlphaFoldDB" id="A0A401RQC1"/>
<evidence type="ECO:0000313" key="2">
    <source>
        <dbReference type="EMBL" id="GCC20385.1"/>
    </source>
</evidence>
<dbReference type="Pfam" id="PF00551">
    <property type="entry name" value="Formyl_trans_N"/>
    <property type="match status" value="1"/>
</dbReference>
<gene>
    <name evidence="2" type="ORF">chiPu_0018944</name>
</gene>
<proteinExistence type="predicted"/>
<sequence length="78" mass="8696">VAAEKDGTPVFKFPKWRLKGKSITDVVEAYKSVGAELNVLPFCSQFIPMDVINHPKHGSIIYHPSLLPRHRGAAAINW</sequence>
<reference evidence="2 3" key="1">
    <citation type="journal article" date="2018" name="Nat. Ecol. Evol.">
        <title>Shark genomes provide insights into elasmobranch evolution and the origin of vertebrates.</title>
        <authorList>
            <person name="Hara Y"/>
            <person name="Yamaguchi K"/>
            <person name="Onimaru K"/>
            <person name="Kadota M"/>
            <person name="Koyanagi M"/>
            <person name="Keeley SD"/>
            <person name="Tatsumi K"/>
            <person name="Tanaka K"/>
            <person name="Motone F"/>
            <person name="Kageyama Y"/>
            <person name="Nozu R"/>
            <person name="Adachi N"/>
            <person name="Nishimura O"/>
            <person name="Nakagawa R"/>
            <person name="Tanegashima C"/>
            <person name="Kiyatake I"/>
            <person name="Matsumoto R"/>
            <person name="Murakumo K"/>
            <person name="Nishida K"/>
            <person name="Terakita A"/>
            <person name="Kuratani S"/>
            <person name="Sato K"/>
            <person name="Hyodo S Kuraku.S."/>
        </authorList>
    </citation>
    <scope>NUCLEOTIDE SEQUENCE [LARGE SCALE GENOMIC DNA]</scope>
</reference>
<dbReference type="InterPro" id="IPR036477">
    <property type="entry name" value="Formyl_transf_N_sf"/>
</dbReference>